<dbReference type="Pfam" id="PF10116">
    <property type="entry name" value="Host_attach"/>
    <property type="match status" value="1"/>
</dbReference>
<evidence type="ECO:0000313" key="3">
    <source>
        <dbReference type="Proteomes" id="UP000197003"/>
    </source>
</evidence>
<dbReference type="OrthoDB" id="329419at2"/>
<evidence type="ECO:0000256" key="1">
    <source>
        <dbReference type="SAM" id="MobiDB-lite"/>
    </source>
</evidence>
<dbReference type="EMBL" id="CP020946">
    <property type="protein sequence ID" value="ASD64090.1"/>
    <property type="molecule type" value="Genomic_DNA"/>
</dbReference>
<proteinExistence type="predicted"/>
<dbReference type="InterPro" id="IPR019291">
    <property type="entry name" value="Host_attachment_protein"/>
</dbReference>
<gene>
    <name evidence="2" type="ORF">B9G79_11195</name>
</gene>
<protein>
    <recommendedName>
        <fullName evidence="4">Host attachment protein</fullName>
    </recommendedName>
</protein>
<organism evidence="2 3">
    <name type="scientific">Bdellovibrio bacteriovorus</name>
    <dbReference type="NCBI Taxonomy" id="959"/>
    <lineage>
        <taxon>Bacteria</taxon>
        <taxon>Pseudomonadati</taxon>
        <taxon>Bdellovibrionota</taxon>
        <taxon>Bdellovibrionia</taxon>
        <taxon>Bdellovibrionales</taxon>
        <taxon>Pseudobdellovibrionaceae</taxon>
        <taxon>Bdellovibrio</taxon>
    </lineage>
</organism>
<evidence type="ECO:0008006" key="4">
    <source>
        <dbReference type="Google" id="ProtNLM"/>
    </source>
</evidence>
<dbReference type="AlphaFoldDB" id="A0A1Z3N9D9"/>
<dbReference type="Proteomes" id="UP000197003">
    <property type="component" value="Chromosome"/>
</dbReference>
<sequence length="152" mass="16901">MKTWIVVVNRVEAKVFESDGKGHKGDVKFIEKLENPRGRLKSQDINADKPGFSPGVAGHGGTKEKAQSPTDRVSQMFAKRVSEYLEEARHANSFDEVVLIAAPQFLGRLRGMFSGPLRDTVSMEIPKDLGPAVTGPDLRDRLWPAPEVRYEL</sequence>
<feature type="region of interest" description="Disordered" evidence="1">
    <location>
        <begin position="41"/>
        <end position="73"/>
    </location>
</feature>
<dbReference type="RefSeq" id="WP_088565574.1">
    <property type="nucleotide sequence ID" value="NZ_CP020946.1"/>
</dbReference>
<name>A0A1Z3N9D9_BDEBC</name>
<evidence type="ECO:0000313" key="2">
    <source>
        <dbReference type="EMBL" id="ASD64090.1"/>
    </source>
</evidence>
<reference evidence="2 3" key="1">
    <citation type="submission" date="2017-04" db="EMBL/GenBank/DDBJ databases">
        <title>Whole genome sequence of Bdellovibrio bacteriovorus strain SSB218315.</title>
        <authorList>
            <person name="Oyedara O."/>
            <person name="Rodriguez-Perez M.A."/>
        </authorList>
    </citation>
    <scope>NUCLEOTIDE SEQUENCE [LARGE SCALE GENOMIC DNA]</scope>
    <source>
        <strain evidence="2 3">SSB218315</strain>
    </source>
</reference>
<accession>A0A1Z3N9D9</accession>